<dbReference type="EMBL" id="JBHMEX010000054">
    <property type="protein sequence ID" value="MFB9065744.1"/>
    <property type="molecule type" value="Genomic_DNA"/>
</dbReference>
<dbReference type="RefSeq" id="WP_290264100.1">
    <property type="nucleotide sequence ID" value="NZ_JAUFQQ010000003.1"/>
</dbReference>
<keyword evidence="2" id="KW-1185">Reference proteome</keyword>
<reference evidence="1 2" key="1">
    <citation type="submission" date="2024-09" db="EMBL/GenBank/DDBJ databases">
        <authorList>
            <person name="Sun Q."/>
            <person name="Mori K."/>
        </authorList>
    </citation>
    <scope>NUCLEOTIDE SEQUENCE [LARGE SCALE GENOMIC DNA]</scope>
    <source>
        <strain evidence="1 2">CECT 7908</strain>
    </source>
</reference>
<comment type="caution">
    <text evidence="1">The sequence shown here is derived from an EMBL/GenBank/DDBJ whole genome shotgun (WGS) entry which is preliminary data.</text>
</comment>
<organism evidence="1 2">
    <name type="scientific">Flavobacterium branchiarum</name>
    <dbReference type="NCBI Taxonomy" id="1114870"/>
    <lineage>
        <taxon>Bacteria</taxon>
        <taxon>Pseudomonadati</taxon>
        <taxon>Bacteroidota</taxon>
        <taxon>Flavobacteriia</taxon>
        <taxon>Flavobacteriales</taxon>
        <taxon>Flavobacteriaceae</taxon>
        <taxon>Flavobacterium</taxon>
    </lineage>
</organism>
<proteinExistence type="predicted"/>
<dbReference type="Proteomes" id="UP001589589">
    <property type="component" value="Unassembled WGS sequence"/>
</dbReference>
<sequence>MLIEALEIIVPHEENREYFKKVLESGNSDINFFFEEEIYKFGYSDSNRSFLFQDRKDIYEYVFYDLLTEEYLIPIRKIQNKDNLWSSLSILLINYERNDLRNNLNINLCDNKDYVFDIARCSNILEDENTVVYELKIYDEKSIGLATKFDFTRLKELLKLSKLEIKE</sequence>
<evidence type="ECO:0000313" key="1">
    <source>
        <dbReference type="EMBL" id="MFB9065744.1"/>
    </source>
</evidence>
<accession>A0ABV5FQB5</accession>
<gene>
    <name evidence="1" type="ORF">ACFFUQ_17115</name>
</gene>
<evidence type="ECO:0000313" key="2">
    <source>
        <dbReference type="Proteomes" id="UP001589589"/>
    </source>
</evidence>
<name>A0ABV5FQB5_9FLAO</name>
<protein>
    <submittedName>
        <fullName evidence="1">Uncharacterized protein</fullName>
    </submittedName>
</protein>